<accession>A0A2N0A004</accession>
<organism evidence="1 2">
    <name type="scientific">Leptospira neocaledonica</name>
    <dbReference type="NCBI Taxonomy" id="2023192"/>
    <lineage>
        <taxon>Bacteria</taxon>
        <taxon>Pseudomonadati</taxon>
        <taxon>Spirochaetota</taxon>
        <taxon>Spirochaetia</taxon>
        <taxon>Leptospirales</taxon>
        <taxon>Leptospiraceae</taxon>
        <taxon>Leptospira</taxon>
    </lineage>
</organism>
<sequence length="114" mass="13599">MEIKIKRVYEVPSKEDGKRILVDRLWPRGISKESGKIDLWLKEISPSNELRKWYSHDPQHWAEFKKRYWAELKSNLEGLEKLKVSLDEKVITFLYSSKSLEYNNAIALKEFLSK</sequence>
<dbReference type="InterPro" id="IPR052552">
    <property type="entry name" value="YeaO-like"/>
</dbReference>
<proteinExistence type="predicted"/>
<keyword evidence="2" id="KW-1185">Reference proteome</keyword>
<reference evidence="1 2" key="1">
    <citation type="submission" date="2017-07" db="EMBL/GenBank/DDBJ databases">
        <title>Leptospira spp. isolated from tropical soils.</title>
        <authorList>
            <person name="Thibeaux R."/>
            <person name="Iraola G."/>
            <person name="Ferres I."/>
            <person name="Bierque E."/>
            <person name="Girault D."/>
            <person name="Soupe-Gilbert M.-E."/>
            <person name="Picardeau M."/>
            <person name="Goarant C."/>
        </authorList>
    </citation>
    <scope>NUCLEOTIDE SEQUENCE [LARGE SCALE GENOMIC DNA]</scope>
    <source>
        <strain evidence="1 2">ES4-C-A1</strain>
    </source>
</reference>
<dbReference type="PANTHER" id="PTHR36849">
    <property type="entry name" value="CYTOPLASMIC PROTEIN-RELATED"/>
    <property type="match status" value="1"/>
</dbReference>
<comment type="caution">
    <text evidence="1">The sequence shown here is derived from an EMBL/GenBank/DDBJ whole genome shotgun (WGS) entry which is preliminary data.</text>
</comment>
<evidence type="ECO:0000313" key="1">
    <source>
        <dbReference type="EMBL" id="PJZ77626.1"/>
    </source>
</evidence>
<evidence type="ECO:0008006" key="3">
    <source>
        <dbReference type="Google" id="ProtNLM"/>
    </source>
</evidence>
<dbReference type="Proteomes" id="UP000231843">
    <property type="component" value="Unassembled WGS sequence"/>
</dbReference>
<gene>
    <name evidence="1" type="ORF">CH365_08645</name>
</gene>
<evidence type="ECO:0000313" key="2">
    <source>
        <dbReference type="Proteomes" id="UP000231843"/>
    </source>
</evidence>
<dbReference type="RefSeq" id="WP_100768172.1">
    <property type="nucleotide sequence ID" value="NZ_NPEA01000004.1"/>
</dbReference>
<name>A0A2N0A004_9LEPT</name>
<dbReference type="OrthoDB" id="9790745at2"/>
<dbReference type="EMBL" id="NPEA01000004">
    <property type="protein sequence ID" value="PJZ77626.1"/>
    <property type="molecule type" value="Genomic_DNA"/>
</dbReference>
<dbReference type="AlphaFoldDB" id="A0A2N0A004"/>
<dbReference type="Pfam" id="PF22752">
    <property type="entry name" value="DUF488-N3i"/>
    <property type="match status" value="1"/>
</dbReference>
<dbReference type="PANTHER" id="PTHR36849:SF1">
    <property type="entry name" value="CYTOPLASMIC PROTEIN"/>
    <property type="match status" value="1"/>
</dbReference>
<protein>
    <recommendedName>
        <fullName evidence="3">DUF488 domain-containing protein</fullName>
    </recommendedName>
</protein>